<proteinExistence type="predicted"/>
<reference evidence="1" key="1">
    <citation type="submission" date="2020-07" db="EMBL/GenBank/DDBJ databases">
        <authorList>
            <person name="Tarantini F.S."/>
            <person name="Hong K.W."/>
            <person name="Chan K.G."/>
        </authorList>
    </citation>
    <scope>NUCLEOTIDE SEQUENCE</scope>
    <source>
        <strain evidence="1">32-07</strain>
    </source>
</reference>
<organism evidence="1 2">
    <name type="scientific">Actinomadura graeca</name>
    <dbReference type="NCBI Taxonomy" id="2750812"/>
    <lineage>
        <taxon>Bacteria</taxon>
        <taxon>Bacillati</taxon>
        <taxon>Actinomycetota</taxon>
        <taxon>Actinomycetes</taxon>
        <taxon>Streptosporangiales</taxon>
        <taxon>Thermomonosporaceae</taxon>
        <taxon>Actinomadura</taxon>
    </lineage>
</organism>
<evidence type="ECO:0000313" key="2">
    <source>
        <dbReference type="Proteomes" id="UP001049518"/>
    </source>
</evidence>
<gene>
    <name evidence="1" type="ORF">AGRA3207_004961</name>
</gene>
<dbReference type="Gene3D" id="1.10.10.10">
    <property type="entry name" value="Winged helix-like DNA-binding domain superfamily/Winged helix DNA-binding domain"/>
    <property type="match status" value="1"/>
</dbReference>
<dbReference type="EMBL" id="CP059572">
    <property type="protein sequence ID" value="QXJ23760.1"/>
    <property type="molecule type" value="Genomic_DNA"/>
</dbReference>
<sequence length="329" mass="34624">MERVGVGVIRHPGATVLSVLTDLVGGRSHGVPPGLREALRRTLPGTDAADMAALLASANGWLPESLALLQTLETVTMATVLEELDGLRPDVVAEEIEAGFSGDPPPAWRAVAARPAAFMTSYRRLVAAVWDGIAPLWTQADGLHARETERVGVAAVSGALEGVMDGLRTRVRFDAGRLHLPNCLPNCLPWRPVAPGRRRLVLVPLASGLTAGMYSVEREDAIWVAYPLPGLGQILDPRRAGAGGPAAAATVPDDALVLLLGPVRAAILRHAGTAPSVSDLAGRLGVGASTVTYHCDQLVRAGLLERARRGREVRLRRTGRGAGLIDLLS</sequence>
<name>A0ABX8QY89_9ACTN</name>
<dbReference type="SUPFAM" id="SSF46785">
    <property type="entry name" value="Winged helix' DNA-binding domain"/>
    <property type="match status" value="1"/>
</dbReference>
<dbReference type="Pfam" id="PF12840">
    <property type="entry name" value="HTH_20"/>
    <property type="match status" value="1"/>
</dbReference>
<dbReference type="InterPro" id="IPR011991">
    <property type="entry name" value="ArsR-like_HTH"/>
</dbReference>
<accession>A0ABX8QY89</accession>
<keyword evidence="2" id="KW-1185">Reference proteome</keyword>
<protein>
    <submittedName>
        <fullName evidence="1">Helix-turn-helix transcriptional regulator</fullName>
    </submittedName>
</protein>
<dbReference type="InterPro" id="IPR036390">
    <property type="entry name" value="WH_DNA-bd_sf"/>
</dbReference>
<dbReference type="Proteomes" id="UP001049518">
    <property type="component" value="Chromosome"/>
</dbReference>
<evidence type="ECO:0000313" key="1">
    <source>
        <dbReference type="EMBL" id="QXJ23760.1"/>
    </source>
</evidence>
<dbReference type="CDD" id="cd00090">
    <property type="entry name" value="HTH_ARSR"/>
    <property type="match status" value="1"/>
</dbReference>
<dbReference type="InterPro" id="IPR036388">
    <property type="entry name" value="WH-like_DNA-bd_sf"/>
</dbReference>